<keyword evidence="5" id="KW-0804">Transcription</keyword>
<dbReference type="NCBIfam" id="TIGR02937">
    <property type="entry name" value="sigma70-ECF"/>
    <property type="match status" value="1"/>
</dbReference>
<dbReference type="InterPro" id="IPR013324">
    <property type="entry name" value="RNA_pol_sigma_r3/r4-like"/>
</dbReference>
<gene>
    <name evidence="8" type="ORF">EBO34_18185</name>
</gene>
<protein>
    <submittedName>
        <fullName evidence="8">RNA polymerase sigma factor</fullName>
    </submittedName>
</protein>
<dbReference type="EMBL" id="RHIB01000003">
    <property type="protein sequence ID" value="RNA67210.1"/>
    <property type="molecule type" value="Genomic_DNA"/>
</dbReference>
<dbReference type="CDD" id="cd06171">
    <property type="entry name" value="Sigma70_r4"/>
    <property type="match status" value="1"/>
</dbReference>
<feature type="domain" description="RNA polymerase sigma factor 70 region 4 type 2" evidence="7">
    <location>
        <begin position="120"/>
        <end position="172"/>
    </location>
</feature>
<dbReference type="InterPro" id="IPR036388">
    <property type="entry name" value="WH-like_DNA-bd_sf"/>
</dbReference>
<dbReference type="Gene3D" id="1.10.1740.10">
    <property type="match status" value="1"/>
</dbReference>
<organism evidence="8 9">
    <name type="scientific">Alteribacter keqinensis</name>
    <dbReference type="NCBI Taxonomy" id="2483800"/>
    <lineage>
        <taxon>Bacteria</taxon>
        <taxon>Bacillati</taxon>
        <taxon>Bacillota</taxon>
        <taxon>Bacilli</taxon>
        <taxon>Bacillales</taxon>
        <taxon>Bacillaceae</taxon>
        <taxon>Alteribacter</taxon>
    </lineage>
</organism>
<dbReference type="GO" id="GO:0016987">
    <property type="term" value="F:sigma factor activity"/>
    <property type="evidence" value="ECO:0007669"/>
    <property type="project" value="UniProtKB-KW"/>
</dbReference>
<keyword evidence="2" id="KW-0805">Transcription regulation</keyword>
<keyword evidence="4" id="KW-0238">DNA-binding</keyword>
<dbReference type="InterPro" id="IPR039425">
    <property type="entry name" value="RNA_pol_sigma-70-like"/>
</dbReference>
<dbReference type="SUPFAM" id="SSF88659">
    <property type="entry name" value="Sigma3 and sigma4 domains of RNA polymerase sigma factors"/>
    <property type="match status" value="1"/>
</dbReference>
<dbReference type="PANTHER" id="PTHR43133">
    <property type="entry name" value="RNA POLYMERASE ECF-TYPE SIGMA FACTO"/>
    <property type="match status" value="1"/>
</dbReference>
<evidence type="ECO:0000259" key="7">
    <source>
        <dbReference type="Pfam" id="PF08281"/>
    </source>
</evidence>
<keyword evidence="3" id="KW-0731">Sigma factor</keyword>
<dbReference type="PANTHER" id="PTHR43133:SF8">
    <property type="entry name" value="RNA POLYMERASE SIGMA FACTOR HI_1459-RELATED"/>
    <property type="match status" value="1"/>
</dbReference>
<dbReference type="Pfam" id="PF08281">
    <property type="entry name" value="Sigma70_r4_2"/>
    <property type="match status" value="1"/>
</dbReference>
<dbReference type="InterPro" id="IPR007627">
    <property type="entry name" value="RNA_pol_sigma70_r2"/>
</dbReference>
<comment type="similarity">
    <text evidence="1">Belongs to the sigma-70 factor family. ECF subfamily.</text>
</comment>
<dbReference type="SUPFAM" id="SSF88946">
    <property type="entry name" value="Sigma2 domain of RNA polymerase sigma factors"/>
    <property type="match status" value="1"/>
</dbReference>
<evidence type="ECO:0000259" key="6">
    <source>
        <dbReference type="Pfam" id="PF04542"/>
    </source>
</evidence>
<evidence type="ECO:0000256" key="5">
    <source>
        <dbReference type="ARBA" id="ARBA00023163"/>
    </source>
</evidence>
<evidence type="ECO:0000256" key="3">
    <source>
        <dbReference type="ARBA" id="ARBA00023082"/>
    </source>
</evidence>
<dbReference type="GO" id="GO:0003677">
    <property type="term" value="F:DNA binding"/>
    <property type="evidence" value="ECO:0007669"/>
    <property type="project" value="UniProtKB-KW"/>
</dbReference>
<dbReference type="OrthoDB" id="9785675at2"/>
<dbReference type="Pfam" id="PF04542">
    <property type="entry name" value="Sigma70_r2"/>
    <property type="match status" value="1"/>
</dbReference>
<dbReference type="Proteomes" id="UP000278746">
    <property type="component" value="Unassembled WGS sequence"/>
</dbReference>
<dbReference type="InterPro" id="IPR013249">
    <property type="entry name" value="RNA_pol_sigma70_r4_t2"/>
</dbReference>
<dbReference type="GO" id="GO:0006352">
    <property type="term" value="P:DNA-templated transcription initiation"/>
    <property type="evidence" value="ECO:0007669"/>
    <property type="project" value="InterPro"/>
</dbReference>
<sequence>MPTDEELIKEIKDGSQAAMEVLVKKHYKTVFAYIYRKIGDHHLAYDLTQDVFVKMMKALDQYKNDGKFTHWLSRIAVNHCRDYFRSRPYKQQNRENELNPLIPDHKQNVWDMLSKKEDSEKVKTAIKELPEMQREAIILKYYHEMKINEIATITDSKEATVKSRLKQGVGKLKALLQGGNRDEERREG</sequence>
<dbReference type="Gene3D" id="1.10.10.10">
    <property type="entry name" value="Winged helix-like DNA-binding domain superfamily/Winged helix DNA-binding domain"/>
    <property type="match status" value="1"/>
</dbReference>
<evidence type="ECO:0000256" key="2">
    <source>
        <dbReference type="ARBA" id="ARBA00023015"/>
    </source>
</evidence>
<reference evidence="8 9" key="1">
    <citation type="submission" date="2018-10" db="EMBL/GenBank/DDBJ databases">
        <title>Bacillus Keqinensis sp. nov., a moderately halophilic bacterium isolated from a saline-alkaline lake.</title>
        <authorList>
            <person name="Wang H."/>
        </authorList>
    </citation>
    <scope>NUCLEOTIDE SEQUENCE [LARGE SCALE GENOMIC DNA]</scope>
    <source>
        <strain evidence="8 9">KQ-3</strain>
    </source>
</reference>
<accession>A0A3M7TSD1</accession>
<evidence type="ECO:0000313" key="9">
    <source>
        <dbReference type="Proteomes" id="UP000278746"/>
    </source>
</evidence>
<comment type="caution">
    <text evidence="8">The sequence shown here is derived from an EMBL/GenBank/DDBJ whole genome shotgun (WGS) entry which is preliminary data.</text>
</comment>
<evidence type="ECO:0000256" key="4">
    <source>
        <dbReference type="ARBA" id="ARBA00023125"/>
    </source>
</evidence>
<proteinExistence type="inferred from homology"/>
<dbReference type="InterPro" id="IPR013325">
    <property type="entry name" value="RNA_pol_sigma_r2"/>
</dbReference>
<evidence type="ECO:0000313" key="8">
    <source>
        <dbReference type="EMBL" id="RNA67210.1"/>
    </source>
</evidence>
<keyword evidence="9" id="KW-1185">Reference proteome</keyword>
<name>A0A3M7TSD1_9BACI</name>
<dbReference type="AlphaFoldDB" id="A0A3M7TSD1"/>
<dbReference type="InterPro" id="IPR014284">
    <property type="entry name" value="RNA_pol_sigma-70_dom"/>
</dbReference>
<evidence type="ECO:0000256" key="1">
    <source>
        <dbReference type="ARBA" id="ARBA00010641"/>
    </source>
</evidence>
<feature type="domain" description="RNA polymerase sigma-70 region 2" evidence="6">
    <location>
        <begin position="22"/>
        <end position="87"/>
    </location>
</feature>